<evidence type="ECO:0000313" key="4">
    <source>
        <dbReference type="EnsemblMetazoa" id="XP_016771575"/>
    </source>
</evidence>
<dbReference type="SMART" id="SM00360">
    <property type="entry name" value="RRM"/>
    <property type="match status" value="2"/>
</dbReference>
<dbReference type="CDD" id="cd12249">
    <property type="entry name" value="RRM1_hnRNPR_like"/>
    <property type="match status" value="1"/>
</dbReference>
<dbReference type="Gene3D" id="3.30.70.330">
    <property type="match status" value="2"/>
</dbReference>
<keyword evidence="5" id="KW-1185">Reference proteome</keyword>
<dbReference type="GO" id="GO:0003723">
    <property type="term" value="F:RNA binding"/>
    <property type="evidence" value="ECO:0007669"/>
    <property type="project" value="UniProtKB-UniRule"/>
</dbReference>
<dbReference type="RefSeq" id="XP_016771575.2">
    <property type="nucleotide sequence ID" value="XM_016916086.2"/>
</dbReference>
<feature type="domain" description="RRM" evidence="3">
    <location>
        <begin position="110"/>
        <end position="188"/>
    </location>
</feature>
<dbReference type="EnsemblMetazoa" id="XM_016916086">
    <property type="protein sequence ID" value="XP_016771575"/>
    <property type="gene ID" value="LOC107964014"/>
</dbReference>
<evidence type="ECO:0000256" key="1">
    <source>
        <dbReference type="ARBA" id="ARBA00022884"/>
    </source>
</evidence>
<name>A0A7M7IJM3_APIME</name>
<dbReference type="InterPro" id="IPR035979">
    <property type="entry name" value="RBD_domain_sf"/>
</dbReference>
<proteinExistence type="predicted"/>
<dbReference type="PROSITE" id="PS50102">
    <property type="entry name" value="RRM"/>
    <property type="match status" value="1"/>
</dbReference>
<keyword evidence="1 2" id="KW-0694">RNA-binding</keyword>
<evidence type="ECO:0000256" key="2">
    <source>
        <dbReference type="PROSITE-ProRule" id="PRU00176"/>
    </source>
</evidence>
<evidence type="ECO:0000313" key="6">
    <source>
        <dbReference type="RefSeq" id="XP_016771575.2"/>
    </source>
</evidence>
<dbReference type="KEGG" id="ame:107964014"/>
<dbReference type="AlphaFoldDB" id="A0A7M7IJM3"/>
<dbReference type="OrthoDB" id="3800936at2759"/>
<dbReference type="InterPro" id="IPR000504">
    <property type="entry name" value="RRM_dom"/>
</dbReference>
<evidence type="ECO:0000313" key="5">
    <source>
        <dbReference type="Proteomes" id="UP000005203"/>
    </source>
</evidence>
<dbReference type="Pfam" id="PF00076">
    <property type="entry name" value="RRM_1"/>
    <property type="match status" value="1"/>
</dbReference>
<accession>A0A8B7KPS5</accession>
<dbReference type="Proteomes" id="UP000005203">
    <property type="component" value="Linkage group LG14"/>
</dbReference>
<dbReference type="GeneID" id="107964014"/>
<dbReference type="PANTHER" id="PTHR21245">
    <property type="entry name" value="HETEROGENEOUS NUCLEAR RIBONUCLEOPROTEIN"/>
    <property type="match status" value="1"/>
</dbReference>
<reference evidence="6" key="2">
    <citation type="submission" date="2025-04" db="UniProtKB">
        <authorList>
            <consortium name="RefSeq"/>
        </authorList>
    </citation>
    <scope>IDENTIFICATION</scope>
    <source>
        <strain evidence="6">DH4</strain>
        <tissue evidence="6">Whole body</tissue>
    </source>
</reference>
<accession>A0A7M7IJM3</accession>
<reference evidence="4" key="1">
    <citation type="submission" date="2021-01" db="UniProtKB">
        <authorList>
            <consortium name="EnsemblMetazoa"/>
        </authorList>
    </citation>
    <scope>IDENTIFICATION</scope>
    <source>
        <strain evidence="4">DH4</strain>
    </source>
</reference>
<gene>
    <name evidence="6" type="primary">LOC107964014</name>
</gene>
<dbReference type="SUPFAM" id="SSF54928">
    <property type="entry name" value="RNA-binding domain, RBD"/>
    <property type="match status" value="1"/>
</dbReference>
<sequence length="751" mass="85732">MSISVKNDDVQINREGTMVSVSTIQQSNETTSKVNKEDDTKRQLVCLNNRKSIIQSRIADKIPNMKEQMETNLKLLKFVADSKLTLTQVNGQRKLGPPPGWTGPPPGPKCEIFVGSIPRDYYEPEIVRIFSTVGTIYELRLMMEFSGTNRGYCFIMYTTEEEAARAVKELDQHEIYPGKKIGVVASTNNCRLYINQLPRIIDSKSIIKRIYEVTDDVDKVAVYRNLNGFVCYVLVSYKTHRGAAMARRRLVPESATLFKNCEVNIEWANANMTPYNVFEECGTCDEEGNIQITKTFIEPAKTKKVVARTKQKAIDKRSNIINNQRSQKLIGSSIQKGRPIKAAISSPVKNLGNPINQCKVEKCQSKSILCSNCSLIEFARSKDKTKENFNQTCDINGNLRDSLDQSFLHEHFKKNCVQHDQSNAILPAISTYLTYLNKGKRLKNFKWNDVQRYSNEALHSIENFAKNLTNAPCDLVNKCKLECSCQCRFHANNGLFNVSKLPTNKLQSVWNPTDGLVANFSETLKIAGENDNKNCVNYDQRNIYKNEHANTAENNVVHHVSNNFSNSQPFNESNHHRFSNCYQYANYYQNFGINNGEQSNGTFVQYPPNQNSGYNLQSGREFSLRQESNLAQQFSQQFPSTPDVNQMTINQNFNWFSPELLPMEIYRREPANIPDISNRILNDCKYMNNHHAIKSSQQQSNNESFFSPVSSKFEGRFSFENPINPINSSLYPKSAIYAESKPQFGENFRRL</sequence>
<protein>
    <submittedName>
        <fullName evidence="6">Uncharacterized protein LOC107964014</fullName>
    </submittedName>
</protein>
<organism evidence="4">
    <name type="scientific">Apis mellifera</name>
    <name type="common">Honeybee</name>
    <dbReference type="NCBI Taxonomy" id="7460"/>
    <lineage>
        <taxon>Eukaryota</taxon>
        <taxon>Metazoa</taxon>
        <taxon>Ecdysozoa</taxon>
        <taxon>Arthropoda</taxon>
        <taxon>Hexapoda</taxon>
        <taxon>Insecta</taxon>
        <taxon>Pterygota</taxon>
        <taxon>Neoptera</taxon>
        <taxon>Endopterygota</taxon>
        <taxon>Hymenoptera</taxon>
        <taxon>Apocrita</taxon>
        <taxon>Aculeata</taxon>
        <taxon>Apoidea</taxon>
        <taxon>Anthophila</taxon>
        <taxon>Apidae</taxon>
        <taxon>Apis</taxon>
    </lineage>
</organism>
<dbReference type="InterPro" id="IPR012677">
    <property type="entry name" value="Nucleotide-bd_a/b_plait_sf"/>
</dbReference>
<evidence type="ECO:0000259" key="3">
    <source>
        <dbReference type="PROSITE" id="PS50102"/>
    </source>
</evidence>